<evidence type="ECO:0000259" key="5">
    <source>
        <dbReference type="Pfam" id="PF00675"/>
    </source>
</evidence>
<keyword evidence="3" id="KW-0378">Hydrolase</keyword>
<comment type="caution">
    <text evidence="7">The sequence shown here is derived from an EMBL/GenBank/DDBJ whole genome shotgun (WGS) entry which is preliminary data.</text>
</comment>
<proteinExistence type="inferred from homology"/>
<dbReference type="InterPro" id="IPR001431">
    <property type="entry name" value="Pept_M16_Zn_BS"/>
</dbReference>
<dbReference type="AlphaFoldDB" id="A0A2S7K4Y4"/>
<organism evidence="7 8">
    <name type="scientific">Hyphococcus luteus</name>
    <dbReference type="NCBI Taxonomy" id="2058213"/>
    <lineage>
        <taxon>Bacteria</taxon>
        <taxon>Pseudomonadati</taxon>
        <taxon>Pseudomonadota</taxon>
        <taxon>Alphaproteobacteria</taxon>
        <taxon>Parvularculales</taxon>
        <taxon>Parvularculaceae</taxon>
        <taxon>Hyphococcus</taxon>
    </lineage>
</organism>
<dbReference type="GO" id="GO:0046872">
    <property type="term" value="F:metal ion binding"/>
    <property type="evidence" value="ECO:0007669"/>
    <property type="project" value="InterPro"/>
</dbReference>
<dbReference type="InterPro" id="IPR011765">
    <property type="entry name" value="Pept_M16_N"/>
</dbReference>
<evidence type="ECO:0000256" key="1">
    <source>
        <dbReference type="ARBA" id="ARBA00001947"/>
    </source>
</evidence>
<dbReference type="EMBL" id="PJCH01000007">
    <property type="protein sequence ID" value="PQA87536.1"/>
    <property type="molecule type" value="Genomic_DNA"/>
</dbReference>
<evidence type="ECO:0000313" key="8">
    <source>
        <dbReference type="Proteomes" id="UP000239504"/>
    </source>
</evidence>
<keyword evidence="8" id="KW-1185">Reference proteome</keyword>
<evidence type="ECO:0000256" key="4">
    <source>
        <dbReference type="RuleBase" id="RU004447"/>
    </source>
</evidence>
<dbReference type="SUPFAM" id="SSF63411">
    <property type="entry name" value="LuxS/MPP-like metallohydrolase"/>
    <property type="match status" value="2"/>
</dbReference>
<feature type="domain" description="Peptidase M16 C-terminal" evidence="6">
    <location>
        <begin position="167"/>
        <end position="337"/>
    </location>
</feature>
<dbReference type="OrthoDB" id="9811314at2"/>
<sequence>MVSLHTLPNGVRVVADPMPELKTAALGVWVRAGSVDERQGEYGIAHLLEHMAFKGTGRRSALAIAEEIEGVGGYLNAATSHQRTGYYARVLKDDLALGADILSDILANPLFDEEELAREREVVVQEIGEAADTPDDVVFEKLTEAAWGTHPLGRPILGTPDSVRAQTRDSLRGFMARCYRPDDMILAAAGGVDEGALLKLAEDWFGGFSAEGESGAREDPHFIGGLLHDKRKIEQTHLAVAFPGVPSAHEDFFATRLYADVLGGGMSSRLFQKIREERGLAYSVYAFADGFENAGLLGAYVNAEAKHIAEAATIIRDEMAATAGAMGVEEVARGKALLRSSLMLGLESPANRIEAAAGQLFTYGALMDADDILARIDAITVEDMQRCADRALKGPCAVSIVGPCKIGPVEAALKFS</sequence>
<name>A0A2S7K4Y4_9PROT</name>
<dbReference type="Gene3D" id="3.30.830.10">
    <property type="entry name" value="Metalloenzyme, LuxS/M16 peptidase-like"/>
    <property type="match status" value="2"/>
</dbReference>
<accession>A0A2S7K4Y4</accession>
<evidence type="ECO:0000256" key="2">
    <source>
        <dbReference type="ARBA" id="ARBA00007261"/>
    </source>
</evidence>
<dbReference type="GO" id="GO:0006508">
    <property type="term" value="P:proteolysis"/>
    <property type="evidence" value="ECO:0007669"/>
    <property type="project" value="InterPro"/>
</dbReference>
<keyword evidence="3" id="KW-0482">Metalloprotease</keyword>
<keyword evidence="3" id="KW-0645">Protease</keyword>
<gene>
    <name evidence="7" type="ORF">CW354_12105</name>
</gene>
<comment type="similarity">
    <text evidence="2 4">Belongs to the peptidase M16 family.</text>
</comment>
<comment type="cofactor">
    <cofactor evidence="1">
        <name>Zn(2+)</name>
        <dbReference type="ChEBI" id="CHEBI:29105"/>
    </cofactor>
</comment>
<dbReference type="Pfam" id="PF00675">
    <property type="entry name" value="Peptidase_M16"/>
    <property type="match status" value="1"/>
</dbReference>
<protein>
    <submittedName>
        <fullName evidence="7">Peptidase M16</fullName>
    </submittedName>
</protein>
<dbReference type="GO" id="GO:0004222">
    <property type="term" value="F:metalloendopeptidase activity"/>
    <property type="evidence" value="ECO:0007669"/>
    <property type="project" value="InterPro"/>
</dbReference>
<dbReference type="PANTHER" id="PTHR11851">
    <property type="entry name" value="METALLOPROTEASE"/>
    <property type="match status" value="1"/>
</dbReference>
<evidence type="ECO:0000259" key="6">
    <source>
        <dbReference type="Pfam" id="PF05193"/>
    </source>
</evidence>
<feature type="domain" description="Peptidase M16 N-terminal" evidence="5">
    <location>
        <begin position="13"/>
        <end position="159"/>
    </location>
</feature>
<evidence type="ECO:0000313" key="7">
    <source>
        <dbReference type="EMBL" id="PQA87536.1"/>
    </source>
</evidence>
<dbReference type="Proteomes" id="UP000239504">
    <property type="component" value="Unassembled WGS sequence"/>
</dbReference>
<dbReference type="Pfam" id="PF05193">
    <property type="entry name" value="Peptidase_M16_C"/>
    <property type="match status" value="1"/>
</dbReference>
<dbReference type="InterPro" id="IPR011249">
    <property type="entry name" value="Metalloenz_LuxS/M16"/>
</dbReference>
<dbReference type="InterPro" id="IPR050361">
    <property type="entry name" value="MPP/UQCRC_Complex"/>
</dbReference>
<dbReference type="PROSITE" id="PS00143">
    <property type="entry name" value="INSULINASE"/>
    <property type="match status" value="1"/>
</dbReference>
<dbReference type="RefSeq" id="WP_104830353.1">
    <property type="nucleotide sequence ID" value="NZ_PJCH01000007.1"/>
</dbReference>
<dbReference type="FunFam" id="3.30.830.10:FF:000008">
    <property type="entry name" value="Mitochondrial-processing peptidase subunit beta"/>
    <property type="match status" value="1"/>
</dbReference>
<dbReference type="InterPro" id="IPR007863">
    <property type="entry name" value="Peptidase_M16_C"/>
</dbReference>
<reference evidence="7 8" key="1">
    <citation type="submission" date="2017-12" db="EMBL/GenBank/DDBJ databases">
        <authorList>
            <person name="Hurst M.R.H."/>
        </authorList>
    </citation>
    <scope>NUCLEOTIDE SEQUENCE [LARGE SCALE GENOMIC DNA]</scope>
    <source>
        <strain evidence="7 8">SY-3-19</strain>
    </source>
</reference>
<evidence type="ECO:0000256" key="3">
    <source>
        <dbReference type="ARBA" id="ARBA00023049"/>
    </source>
</evidence>
<dbReference type="PANTHER" id="PTHR11851:SF49">
    <property type="entry name" value="MITOCHONDRIAL-PROCESSING PEPTIDASE SUBUNIT ALPHA"/>
    <property type="match status" value="1"/>
</dbReference>